<dbReference type="PROSITE" id="PS51635">
    <property type="entry name" value="PNPLA"/>
    <property type="match status" value="1"/>
</dbReference>
<dbReference type="InterPro" id="IPR016035">
    <property type="entry name" value="Acyl_Trfase/lysoPLipase"/>
</dbReference>
<dbReference type="SUPFAM" id="SSF52151">
    <property type="entry name" value="FabD/lysophospholipase-like"/>
    <property type="match status" value="1"/>
</dbReference>
<feature type="short sequence motif" description="DGA/G" evidence="4">
    <location>
        <begin position="174"/>
        <end position="176"/>
    </location>
</feature>
<feature type="short sequence motif" description="GXSXG" evidence="4">
    <location>
        <begin position="47"/>
        <end position="51"/>
    </location>
</feature>
<organism evidence="6">
    <name type="scientific">uncultured Pleomorphomonas sp</name>
    <dbReference type="NCBI Taxonomy" id="442121"/>
    <lineage>
        <taxon>Bacteria</taxon>
        <taxon>Pseudomonadati</taxon>
        <taxon>Pseudomonadota</taxon>
        <taxon>Alphaproteobacteria</taxon>
        <taxon>Hyphomicrobiales</taxon>
        <taxon>Pleomorphomonadaceae</taxon>
        <taxon>Pleomorphomonas</taxon>
        <taxon>environmental samples</taxon>
    </lineage>
</organism>
<dbReference type="GO" id="GO:0016042">
    <property type="term" value="P:lipid catabolic process"/>
    <property type="evidence" value="ECO:0007669"/>
    <property type="project" value="UniProtKB-UniRule"/>
</dbReference>
<accession>A0A212LGI1</accession>
<keyword evidence="1 4" id="KW-0378">Hydrolase</keyword>
<evidence type="ECO:0000256" key="3">
    <source>
        <dbReference type="ARBA" id="ARBA00023098"/>
    </source>
</evidence>
<dbReference type="GO" id="GO:0016787">
    <property type="term" value="F:hydrolase activity"/>
    <property type="evidence" value="ECO:0007669"/>
    <property type="project" value="UniProtKB-UniRule"/>
</dbReference>
<feature type="active site" description="Proton acceptor" evidence="4">
    <location>
        <position position="174"/>
    </location>
</feature>
<dbReference type="InterPro" id="IPR050301">
    <property type="entry name" value="NTE"/>
</dbReference>
<reference evidence="6" key="1">
    <citation type="submission" date="2016-08" db="EMBL/GenBank/DDBJ databases">
        <authorList>
            <person name="Seilhamer J.J."/>
        </authorList>
    </citation>
    <scope>NUCLEOTIDE SEQUENCE</scope>
    <source>
        <strain evidence="6">86</strain>
    </source>
</reference>
<feature type="active site" description="Nucleophile" evidence="4">
    <location>
        <position position="49"/>
    </location>
</feature>
<keyword evidence="3 4" id="KW-0443">Lipid metabolism</keyword>
<dbReference type="RefSeq" id="WP_288196773.1">
    <property type="nucleotide sequence ID" value="NZ_LT608334.1"/>
</dbReference>
<evidence type="ECO:0000259" key="5">
    <source>
        <dbReference type="PROSITE" id="PS51635"/>
    </source>
</evidence>
<proteinExistence type="predicted"/>
<dbReference type="InterPro" id="IPR002641">
    <property type="entry name" value="PNPLA_dom"/>
</dbReference>
<dbReference type="Pfam" id="PF01734">
    <property type="entry name" value="Patatin"/>
    <property type="match status" value="1"/>
</dbReference>
<dbReference type="PANTHER" id="PTHR14226:SF29">
    <property type="entry name" value="NEUROPATHY TARGET ESTERASE SWS"/>
    <property type="match status" value="1"/>
</dbReference>
<protein>
    <submittedName>
        <fullName evidence="6">Phospholipase, patatin family</fullName>
    </submittedName>
</protein>
<gene>
    <name evidence="6" type="ORF">KL86PLE_40471</name>
</gene>
<dbReference type="Gene3D" id="3.40.1090.10">
    <property type="entry name" value="Cytosolic phospholipase A2 catalytic domain"/>
    <property type="match status" value="2"/>
</dbReference>
<evidence type="ECO:0000313" key="6">
    <source>
        <dbReference type="EMBL" id="SCM76666.1"/>
    </source>
</evidence>
<evidence type="ECO:0000256" key="2">
    <source>
        <dbReference type="ARBA" id="ARBA00022963"/>
    </source>
</evidence>
<name>A0A212LGI1_9HYPH</name>
<feature type="domain" description="PNPLA" evidence="5">
    <location>
        <begin position="16"/>
        <end position="187"/>
    </location>
</feature>
<dbReference type="PANTHER" id="PTHR14226">
    <property type="entry name" value="NEUROPATHY TARGET ESTERASE/SWISS CHEESE D.MELANOGASTER"/>
    <property type="match status" value="1"/>
</dbReference>
<feature type="short sequence motif" description="GXGXXG" evidence="4">
    <location>
        <begin position="20"/>
        <end position="25"/>
    </location>
</feature>
<evidence type="ECO:0000256" key="4">
    <source>
        <dbReference type="PROSITE-ProRule" id="PRU01161"/>
    </source>
</evidence>
<keyword evidence="2 4" id="KW-0442">Lipid degradation</keyword>
<dbReference type="AlphaFoldDB" id="A0A212LGI1"/>
<sequence>MTVVPPPQPSFPRLGLALGGGGARGLAHVHVLSALDDLGLRPSAITGCSIGALIGAAAAAGLSGAEIEDEILAALGRPADVWGKVWKLRPRSLADLAGGLPVFDPVAVIDEFLPERIPDDFSALPIPFSTVAADFYGTAEVEIGAGSLRRAVAASIAIPALFRPVEIGGLTLIDGGVVNPLPFDRLPQTVELIVSVDVVGTPVRPDNGRLPGAREALFGASQVLMQALISEKLKSRQPDVLIRPPIDGIGVLDFTKARDILAATASVREDVKAAVGRRLDAAA</sequence>
<evidence type="ECO:0000256" key="1">
    <source>
        <dbReference type="ARBA" id="ARBA00022801"/>
    </source>
</evidence>
<dbReference type="EMBL" id="FMJD01000008">
    <property type="protein sequence ID" value="SCM76666.1"/>
    <property type="molecule type" value="Genomic_DNA"/>
</dbReference>